<evidence type="ECO:0000313" key="18">
    <source>
        <dbReference type="EMBL" id="VVC75202.1"/>
    </source>
</evidence>
<dbReference type="GO" id="GO:0046872">
    <property type="term" value="F:metal ion binding"/>
    <property type="evidence" value="ECO:0007669"/>
    <property type="project" value="UniProtKB-KW"/>
</dbReference>
<dbReference type="InterPro" id="IPR011642">
    <property type="entry name" value="Gate_dom"/>
</dbReference>
<evidence type="ECO:0000256" key="16">
    <source>
        <dbReference type="RuleBase" id="RU362098"/>
    </source>
</evidence>
<protein>
    <recommendedName>
        <fullName evidence="13 16">Ferrous iron transport protein B</fullName>
    </recommendedName>
</protein>
<feature type="transmembrane region" description="Helical" evidence="16">
    <location>
        <begin position="704"/>
        <end position="724"/>
    </location>
</feature>
<dbReference type="GO" id="GO:0005886">
    <property type="term" value="C:plasma membrane"/>
    <property type="evidence" value="ECO:0007669"/>
    <property type="project" value="UniProtKB-SubCell"/>
</dbReference>
<dbReference type="InterPro" id="IPR050860">
    <property type="entry name" value="FeoB_GTPase"/>
</dbReference>
<dbReference type="PANTHER" id="PTHR43185:SF1">
    <property type="entry name" value="FE(2+) TRANSPORTER FEOB"/>
    <property type="match status" value="1"/>
</dbReference>
<dbReference type="OrthoDB" id="9809127at2"/>
<dbReference type="PROSITE" id="PS51711">
    <property type="entry name" value="G_FEOB"/>
    <property type="match status" value="1"/>
</dbReference>
<keyword evidence="11 14" id="KW-0342">GTP-binding</keyword>
<keyword evidence="8 16" id="KW-1133">Transmembrane helix</keyword>
<keyword evidence="4 16" id="KW-0410">Iron transport</keyword>
<dbReference type="RefSeq" id="WP_148338284.1">
    <property type="nucleotide sequence ID" value="NZ_LR699119.1"/>
</dbReference>
<feature type="transmembrane region" description="Helical" evidence="16">
    <location>
        <begin position="294"/>
        <end position="314"/>
    </location>
</feature>
<name>A0A5E4PFB4_9COXI</name>
<feature type="domain" description="FeoB-type G" evidence="17">
    <location>
        <begin position="21"/>
        <end position="186"/>
    </location>
</feature>
<dbReference type="PRINTS" id="PR00326">
    <property type="entry name" value="GTP1OBG"/>
</dbReference>
<feature type="transmembrane region" description="Helical" evidence="16">
    <location>
        <begin position="399"/>
        <end position="421"/>
    </location>
</feature>
<dbReference type="InterPro" id="IPR003373">
    <property type="entry name" value="Fe2_transport_prot-B"/>
</dbReference>
<reference evidence="18 19" key="1">
    <citation type="submission" date="2019-08" db="EMBL/GenBank/DDBJ databases">
        <authorList>
            <person name="Guy L."/>
        </authorList>
    </citation>
    <scope>NUCLEOTIDE SEQUENCE [LARGE SCALE GENOMIC DNA]</scope>
    <source>
        <strain evidence="18 19">SGT-108</strain>
    </source>
</reference>
<feature type="binding site" evidence="15">
    <location>
        <position position="42"/>
    </location>
    <ligand>
        <name>Mg(2+)</name>
        <dbReference type="ChEBI" id="CHEBI:18420"/>
        <label>2</label>
    </ligand>
</feature>
<feature type="transmembrane region" description="Helical" evidence="16">
    <location>
        <begin position="433"/>
        <end position="459"/>
    </location>
</feature>
<evidence type="ECO:0000256" key="15">
    <source>
        <dbReference type="PIRSR" id="PIRSR603373-2"/>
    </source>
</evidence>
<dbReference type="FunFam" id="3.40.50.300:FF:000426">
    <property type="entry name" value="Ferrous iron transport protein B"/>
    <property type="match status" value="1"/>
</dbReference>
<gene>
    <name evidence="18" type="primary">feoB</name>
    <name evidence="18" type="ORF">AQUSIP_04890</name>
</gene>
<evidence type="ECO:0000256" key="14">
    <source>
        <dbReference type="PIRSR" id="PIRSR603373-1"/>
    </source>
</evidence>
<organism evidence="18 19">
    <name type="scientific">Aquicella siphonis</name>
    <dbReference type="NCBI Taxonomy" id="254247"/>
    <lineage>
        <taxon>Bacteria</taxon>
        <taxon>Pseudomonadati</taxon>
        <taxon>Pseudomonadota</taxon>
        <taxon>Gammaproteobacteria</taxon>
        <taxon>Legionellales</taxon>
        <taxon>Coxiellaceae</taxon>
        <taxon>Aquicella</taxon>
    </lineage>
</organism>
<feature type="binding site" evidence="15">
    <location>
        <position position="43"/>
    </location>
    <ligand>
        <name>Mg(2+)</name>
        <dbReference type="ChEBI" id="CHEBI:18420"/>
        <label>2</label>
    </ligand>
</feature>
<dbReference type="Pfam" id="PF02421">
    <property type="entry name" value="FeoB_N"/>
    <property type="match status" value="1"/>
</dbReference>
<dbReference type="InterPro" id="IPR011640">
    <property type="entry name" value="Fe2_transport_prot_B_C"/>
</dbReference>
<evidence type="ECO:0000256" key="9">
    <source>
        <dbReference type="ARBA" id="ARBA00023004"/>
    </source>
</evidence>
<feature type="transmembrane region" description="Helical" evidence="16">
    <location>
        <begin position="359"/>
        <end position="379"/>
    </location>
</feature>
<evidence type="ECO:0000256" key="11">
    <source>
        <dbReference type="ARBA" id="ARBA00023134"/>
    </source>
</evidence>
<evidence type="ECO:0000256" key="4">
    <source>
        <dbReference type="ARBA" id="ARBA00022496"/>
    </source>
</evidence>
<dbReference type="PANTHER" id="PTHR43185">
    <property type="entry name" value="FERROUS IRON TRANSPORT PROTEIN B"/>
    <property type="match status" value="1"/>
</dbReference>
<keyword evidence="19" id="KW-1185">Reference proteome</keyword>
<dbReference type="NCBIfam" id="TIGR00437">
    <property type="entry name" value="feoB"/>
    <property type="match status" value="1"/>
</dbReference>
<keyword evidence="12 16" id="KW-0472">Membrane</keyword>
<keyword evidence="6 16" id="KW-0812">Transmembrane</keyword>
<dbReference type="Pfam" id="PF07664">
    <property type="entry name" value="FeoB_C"/>
    <property type="match status" value="1"/>
</dbReference>
<feature type="binding site" evidence="15">
    <location>
        <position position="40"/>
    </location>
    <ligand>
        <name>Mg(2+)</name>
        <dbReference type="ChEBI" id="CHEBI:18420"/>
        <label>2</label>
    </ligand>
</feature>
<keyword evidence="2 16" id="KW-0813">Transport</keyword>
<keyword evidence="7 14" id="KW-0547">Nucleotide-binding</keyword>
<evidence type="ECO:0000256" key="8">
    <source>
        <dbReference type="ARBA" id="ARBA00022989"/>
    </source>
</evidence>
<dbReference type="CDD" id="cd01879">
    <property type="entry name" value="FeoB"/>
    <property type="match status" value="1"/>
</dbReference>
<accession>A0A5E4PFB4</accession>
<dbReference type="GO" id="GO:0005525">
    <property type="term" value="F:GTP binding"/>
    <property type="evidence" value="ECO:0007669"/>
    <property type="project" value="UniProtKB-KW"/>
</dbReference>
<dbReference type="Proteomes" id="UP000324194">
    <property type="component" value="Chromosome 1"/>
</dbReference>
<evidence type="ECO:0000256" key="1">
    <source>
        <dbReference type="ARBA" id="ARBA00004429"/>
    </source>
</evidence>
<dbReference type="Gene3D" id="1.10.287.1770">
    <property type="match status" value="1"/>
</dbReference>
<evidence type="ECO:0000256" key="12">
    <source>
        <dbReference type="ARBA" id="ARBA00023136"/>
    </source>
</evidence>
<sequence length="777" mass="83112">MTACCDARQHNEKPAEAEQARLTVALAGNPNCGKTTLFNALTGARQRVGNWPGVTVERKSGYFTQSGVTVEVTDLPGIYSLTLASQSAVDEAIAADFIASGAADLIIQVADASQLERHLYLTCQLLERGAPLLLALNMMDVARARSIRIDTAQLSRLLGCPVATLEANKGGGVPALKKMASDRGCASAAPARVSYPDIVQKAVRELAPQCGESLAVRLLEDDGEAQRQVLPEIRAQVREKQAQIQQAAGEDADILIADARYRFINQILASCVSRQTQNTTTWTSRIDAIVLNRVLGIPVFLGVMYLLFVFSINIGGAFQDFFDISSQALFVDGFAAGLAYLGAPAWLSALFADGIGKGINTTVTFIPVIGSMFLFLAFLEDSGYMARAAFVVDRFMRALGLPGKAFVPMIVGFGCNVPAVMGARTLENRRDRILTVMMTPFMSCGARLAIFAVFTAAFFPRGGQNIIFALYLTGILMAVLTGLLLRQTVLKGEPSPLVMELPVYHMPRMQTLLLHAWQRLKGFVYRAGRLIVPICVLIGALNALNLDGTMNNGEGGAHSLLSLAGQWVTPVFAPMGIQADNWPATVGLVTGVLAKEVVVGTLNTLYSQVGHLSAAGVAGGADILGGLMQALQSIPQNLSQLSSVFGNPVLAQAPIGTVNQGVYGLMYEQFDGQAGAAAYLLFVLLYFPCISTLAAMMRELHRGWALFSTFWMTGVAYGAAVAFYQAATFTRHPLSSAFWITGVITVFLVFIACARGYARQGTEGSMRSARLPAGETA</sequence>
<keyword evidence="9 16" id="KW-0408">Iron</keyword>
<evidence type="ECO:0000259" key="17">
    <source>
        <dbReference type="PROSITE" id="PS51711"/>
    </source>
</evidence>
<evidence type="ECO:0000256" key="6">
    <source>
        <dbReference type="ARBA" id="ARBA00022692"/>
    </source>
</evidence>
<evidence type="ECO:0000256" key="2">
    <source>
        <dbReference type="ARBA" id="ARBA00022448"/>
    </source>
</evidence>
<keyword evidence="15" id="KW-0460">Magnesium</keyword>
<evidence type="ECO:0000256" key="10">
    <source>
        <dbReference type="ARBA" id="ARBA00023065"/>
    </source>
</evidence>
<comment type="subcellular location">
    <subcellularLocation>
        <location evidence="1 16">Cell inner membrane</location>
        <topology evidence="1 16">Multi-pass membrane protein</topology>
    </subcellularLocation>
</comment>
<dbReference type="InterPro" id="IPR006073">
    <property type="entry name" value="GTP-bd"/>
</dbReference>
<feature type="binding site" evidence="15">
    <location>
        <position position="39"/>
    </location>
    <ligand>
        <name>Mg(2+)</name>
        <dbReference type="ChEBI" id="CHEBI:18420"/>
        <label>2</label>
    </ligand>
</feature>
<dbReference type="AlphaFoldDB" id="A0A5E4PFB4"/>
<dbReference type="InterPro" id="IPR027417">
    <property type="entry name" value="P-loop_NTPase"/>
</dbReference>
<evidence type="ECO:0000256" key="5">
    <source>
        <dbReference type="ARBA" id="ARBA00022519"/>
    </source>
</evidence>
<feature type="binding site" evidence="14">
    <location>
        <begin position="74"/>
        <end position="77"/>
    </location>
    <ligand>
        <name>GTP</name>
        <dbReference type="ChEBI" id="CHEBI:37565"/>
        <label>1</label>
    </ligand>
</feature>
<evidence type="ECO:0000256" key="13">
    <source>
        <dbReference type="NCBIfam" id="TIGR00437"/>
    </source>
</evidence>
<dbReference type="GO" id="GO:0015093">
    <property type="term" value="F:ferrous iron transmembrane transporter activity"/>
    <property type="evidence" value="ECO:0007669"/>
    <property type="project" value="UniProtKB-UniRule"/>
</dbReference>
<keyword evidence="10" id="KW-0406">Ion transport</keyword>
<feature type="transmembrane region" description="Helical" evidence="16">
    <location>
        <begin position="676"/>
        <end position="697"/>
    </location>
</feature>
<dbReference type="InterPro" id="IPR030389">
    <property type="entry name" value="G_FEOB_dom"/>
</dbReference>
<dbReference type="SUPFAM" id="SSF52540">
    <property type="entry name" value="P-loop containing nucleoside triphosphate hydrolases"/>
    <property type="match status" value="1"/>
</dbReference>
<dbReference type="Gene3D" id="3.40.50.300">
    <property type="entry name" value="P-loop containing nucleotide triphosphate hydrolases"/>
    <property type="match status" value="1"/>
</dbReference>
<evidence type="ECO:0000256" key="7">
    <source>
        <dbReference type="ARBA" id="ARBA00022741"/>
    </source>
</evidence>
<dbReference type="EMBL" id="LR699119">
    <property type="protein sequence ID" value="VVC75202.1"/>
    <property type="molecule type" value="Genomic_DNA"/>
</dbReference>
<dbReference type="Pfam" id="PF17910">
    <property type="entry name" value="FeoB_Cyto"/>
    <property type="match status" value="1"/>
</dbReference>
<dbReference type="NCBIfam" id="NF007105">
    <property type="entry name" value="PRK09554.1"/>
    <property type="match status" value="1"/>
</dbReference>
<feature type="transmembrane region" description="Helical" evidence="16">
    <location>
        <begin position="523"/>
        <end position="544"/>
    </location>
</feature>
<keyword evidence="3" id="KW-1003">Cell membrane</keyword>
<keyword evidence="15" id="KW-0479">Metal-binding</keyword>
<feature type="binding site" evidence="14">
    <location>
        <begin position="137"/>
        <end position="140"/>
    </location>
    <ligand>
        <name>GTP</name>
        <dbReference type="ChEBI" id="CHEBI:37565"/>
        <label>1</label>
    </ligand>
</feature>
<feature type="binding site" evidence="14">
    <location>
        <begin position="53"/>
        <end position="57"/>
    </location>
    <ligand>
        <name>GTP</name>
        <dbReference type="ChEBI" id="CHEBI:37565"/>
        <label>1</label>
    </ligand>
</feature>
<evidence type="ECO:0000313" key="19">
    <source>
        <dbReference type="Proteomes" id="UP000324194"/>
    </source>
</evidence>
<feature type="transmembrane region" description="Helical" evidence="16">
    <location>
        <begin position="334"/>
        <end position="352"/>
    </location>
</feature>
<comment type="function">
    <text evidence="16">Probable transporter of a GTP-driven Fe(2+) uptake system.</text>
</comment>
<evidence type="ECO:0000256" key="3">
    <source>
        <dbReference type="ARBA" id="ARBA00022475"/>
    </source>
</evidence>
<dbReference type="InterPro" id="IPR041069">
    <property type="entry name" value="FeoB_Cyto"/>
</dbReference>
<feature type="binding site" evidence="14">
    <location>
        <begin position="28"/>
        <end position="35"/>
    </location>
    <ligand>
        <name>GTP</name>
        <dbReference type="ChEBI" id="CHEBI:37565"/>
        <label>1</label>
    </ligand>
</feature>
<comment type="similarity">
    <text evidence="16">Belongs to the TRAFAC class TrmE-Era-EngA-EngB-Septin-like GTPase superfamily. FeoB GTPase (TC 9.A.8) family.</text>
</comment>
<dbReference type="Pfam" id="PF07670">
    <property type="entry name" value="Gate"/>
    <property type="match status" value="2"/>
</dbReference>
<proteinExistence type="inferred from homology"/>
<feature type="transmembrane region" description="Helical" evidence="16">
    <location>
        <begin position="465"/>
        <end position="485"/>
    </location>
</feature>
<keyword evidence="5" id="KW-0997">Cell inner membrane</keyword>
<dbReference type="KEGG" id="asip:AQUSIP_04890"/>
<feature type="transmembrane region" description="Helical" evidence="16">
    <location>
        <begin position="736"/>
        <end position="758"/>
    </location>
</feature>